<dbReference type="Gene3D" id="3.40.50.1000">
    <property type="entry name" value="HAD superfamily/HAD-like"/>
    <property type="match status" value="1"/>
</dbReference>
<dbReference type="SFLD" id="SFLDG01129">
    <property type="entry name" value="C1.5:_HAD__Beta-PGM__Phosphata"/>
    <property type="match status" value="1"/>
</dbReference>
<comment type="caution">
    <text evidence="1">The sequence shown here is derived from an EMBL/GenBank/DDBJ whole genome shotgun (WGS) entry which is preliminary data.</text>
</comment>
<keyword evidence="1" id="KW-0378">Hydrolase</keyword>
<dbReference type="EC" id="3.1.3.18" evidence="1"/>
<dbReference type="InterPro" id="IPR050155">
    <property type="entry name" value="HAD-like_hydrolase_sf"/>
</dbReference>
<reference evidence="1 2" key="1">
    <citation type="submission" date="2019-10" db="EMBL/GenBank/DDBJ databases">
        <title>Streptomyces smaragdinus sp. nov. and Streptomyces fabii sp. nov., isolated from the gut of fungus growing-termite Macrotermes natalensis.</title>
        <authorList>
            <person name="Schwitalla J."/>
            <person name="Benndorf R."/>
            <person name="Martin K."/>
            <person name="De Beer W."/>
            <person name="Kaster A.-K."/>
            <person name="Vollmers J."/>
            <person name="Poulsen M."/>
            <person name="Beemelmanns C."/>
        </authorList>
    </citation>
    <scope>NUCLEOTIDE SEQUENCE [LARGE SCALE GENOMIC DNA]</scope>
    <source>
        <strain evidence="1 2">RB5</strain>
    </source>
</reference>
<dbReference type="EMBL" id="WEGJ01000033">
    <property type="protein sequence ID" value="MQY15456.1"/>
    <property type="molecule type" value="Genomic_DNA"/>
</dbReference>
<dbReference type="GO" id="GO:0008967">
    <property type="term" value="F:phosphoglycolate phosphatase activity"/>
    <property type="evidence" value="ECO:0007669"/>
    <property type="project" value="UniProtKB-EC"/>
</dbReference>
<dbReference type="AlphaFoldDB" id="A0A7K0CPP0"/>
<gene>
    <name evidence="1" type="primary">gph_5</name>
    <name evidence="1" type="ORF">SRB5_56380</name>
</gene>
<dbReference type="PANTHER" id="PTHR43434">
    <property type="entry name" value="PHOSPHOGLYCOLATE PHOSPHATASE"/>
    <property type="match status" value="1"/>
</dbReference>
<dbReference type="SFLD" id="SFLDS00003">
    <property type="entry name" value="Haloacid_Dehalogenase"/>
    <property type="match status" value="1"/>
</dbReference>
<dbReference type="InterPro" id="IPR023198">
    <property type="entry name" value="PGP-like_dom2"/>
</dbReference>
<evidence type="ECO:0000313" key="1">
    <source>
        <dbReference type="EMBL" id="MQY15456.1"/>
    </source>
</evidence>
<dbReference type="Gene3D" id="1.10.150.240">
    <property type="entry name" value="Putative phosphatase, domain 2"/>
    <property type="match status" value="1"/>
</dbReference>
<sequence>MFDLDGTLVDTMPVIVGGYAATVRELGGPEVGRAEILGAFPLGTAAVVLAHFLGRPVTEAELARHRAGIRERVTSVEAFPGVPEMLDTLRTDGAVLAVYTGASRVGAERSLTMSGLAPYFPVLVTGEEVARQKPAADGLRQACAALGTDAARAAYVGDTEADLGCATAAGARPVHAAWDAAAAVVPGHVRAEHPREVPGLVLGG</sequence>
<dbReference type="GO" id="GO:0006281">
    <property type="term" value="P:DNA repair"/>
    <property type="evidence" value="ECO:0007669"/>
    <property type="project" value="TreeGrafter"/>
</dbReference>
<dbReference type="PANTHER" id="PTHR43434:SF24">
    <property type="entry name" value="HYDROLASE-RELATED"/>
    <property type="match status" value="1"/>
</dbReference>
<dbReference type="Pfam" id="PF13419">
    <property type="entry name" value="HAD_2"/>
    <property type="match status" value="1"/>
</dbReference>
<proteinExistence type="predicted"/>
<dbReference type="GO" id="GO:0005829">
    <property type="term" value="C:cytosol"/>
    <property type="evidence" value="ECO:0007669"/>
    <property type="project" value="TreeGrafter"/>
</dbReference>
<dbReference type="InterPro" id="IPR041492">
    <property type="entry name" value="HAD_2"/>
</dbReference>
<dbReference type="InterPro" id="IPR036412">
    <property type="entry name" value="HAD-like_sf"/>
</dbReference>
<name>A0A7K0CPP0_9ACTN</name>
<organism evidence="1 2">
    <name type="scientific">Streptomyces smaragdinus</name>
    <dbReference type="NCBI Taxonomy" id="2585196"/>
    <lineage>
        <taxon>Bacteria</taxon>
        <taxon>Bacillati</taxon>
        <taxon>Actinomycetota</taxon>
        <taxon>Actinomycetes</taxon>
        <taxon>Kitasatosporales</taxon>
        <taxon>Streptomycetaceae</taxon>
        <taxon>Streptomyces</taxon>
    </lineage>
</organism>
<dbReference type="InterPro" id="IPR023214">
    <property type="entry name" value="HAD_sf"/>
</dbReference>
<keyword evidence="2" id="KW-1185">Reference proteome</keyword>
<dbReference type="SUPFAM" id="SSF56784">
    <property type="entry name" value="HAD-like"/>
    <property type="match status" value="1"/>
</dbReference>
<protein>
    <submittedName>
        <fullName evidence="1">Phosphoglycolate phosphatase</fullName>
        <ecNumber evidence="1">3.1.3.18</ecNumber>
    </submittedName>
</protein>
<dbReference type="Proteomes" id="UP000466345">
    <property type="component" value="Unassembled WGS sequence"/>
</dbReference>
<accession>A0A7K0CPP0</accession>
<evidence type="ECO:0000313" key="2">
    <source>
        <dbReference type="Proteomes" id="UP000466345"/>
    </source>
</evidence>